<evidence type="ECO:0000259" key="8">
    <source>
        <dbReference type="Pfam" id="PF14322"/>
    </source>
</evidence>
<dbReference type="InterPro" id="IPR011990">
    <property type="entry name" value="TPR-like_helical_dom_sf"/>
</dbReference>
<name>A0A1T4KZU9_9BACT</name>
<dbReference type="OrthoDB" id="1080118at2"/>
<dbReference type="AlphaFoldDB" id="A0A1T4KZU9"/>
<dbReference type="Gene3D" id="1.25.40.390">
    <property type="match status" value="1"/>
</dbReference>
<dbReference type="EMBL" id="FUWZ01000001">
    <property type="protein sequence ID" value="SJZ47891.1"/>
    <property type="molecule type" value="Genomic_DNA"/>
</dbReference>
<evidence type="ECO:0000259" key="7">
    <source>
        <dbReference type="Pfam" id="PF07980"/>
    </source>
</evidence>
<evidence type="ECO:0000313" key="10">
    <source>
        <dbReference type="Proteomes" id="UP000190367"/>
    </source>
</evidence>
<comment type="similarity">
    <text evidence="2">Belongs to the SusD family.</text>
</comment>
<feature type="chain" id="PRO_5012165177" evidence="6">
    <location>
        <begin position="24"/>
        <end position="473"/>
    </location>
</feature>
<dbReference type="PROSITE" id="PS51257">
    <property type="entry name" value="PROKAR_LIPOPROTEIN"/>
    <property type="match status" value="1"/>
</dbReference>
<evidence type="ECO:0000313" key="9">
    <source>
        <dbReference type="EMBL" id="SJZ47891.1"/>
    </source>
</evidence>
<proteinExistence type="inferred from homology"/>
<feature type="domain" description="SusD-like N-terminal" evidence="8">
    <location>
        <begin position="63"/>
        <end position="225"/>
    </location>
</feature>
<dbReference type="InterPro" id="IPR033985">
    <property type="entry name" value="SusD-like_N"/>
</dbReference>
<gene>
    <name evidence="9" type="ORF">SAMN04488128_101401</name>
</gene>
<dbReference type="Pfam" id="PF07980">
    <property type="entry name" value="SusD_RagB"/>
    <property type="match status" value="1"/>
</dbReference>
<keyword evidence="4" id="KW-0472">Membrane</keyword>
<dbReference type="STRING" id="634771.SAMN04488128_101401"/>
<dbReference type="SUPFAM" id="SSF48452">
    <property type="entry name" value="TPR-like"/>
    <property type="match status" value="1"/>
</dbReference>
<dbReference type="RefSeq" id="WP_078667096.1">
    <property type="nucleotide sequence ID" value="NZ_FUWZ01000001.1"/>
</dbReference>
<feature type="signal peptide" evidence="6">
    <location>
        <begin position="1"/>
        <end position="23"/>
    </location>
</feature>
<evidence type="ECO:0000256" key="5">
    <source>
        <dbReference type="ARBA" id="ARBA00023237"/>
    </source>
</evidence>
<feature type="domain" description="RagB/SusD" evidence="7">
    <location>
        <begin position="321"/>
        <end position="472"/>
    </location>
</feature>
<accession>A0A1T4KZU9</accession>
<evidence type="ECO:0000256" key="1">
    <source>
        <dbReference type="ARBA" id="ARBA00004442"/>
    </source>
</evidence>
<organism evidence="9 10">
    <name type="scientific">Chitinophaga eiseniae</name>
    <dbReference type="NCBI Taxonomy" id="634771"/>
    <lineage>
        <taxon>Bacteria</taxon>
        <taxon>Pseudomonadati</taxon>
        <taxon>Bacteroidota</taxon>
        <taxon>Chitinophagia</taxon>
        <taxon>Chitinophagales</taxon>
        <taxon>Chitinophagaceae</taxon>
        <taxon>Chitinophaga</taxon>
    </lineage>
</organism>
<evidence type="ECO:0000256" key="4">
    <source>
        <dbReference type="ARBA" id="ARBA00023136"/>
    </source>
</evidence>
<dbReference type="Proteomes" id="UP000190367">
    <property type="component" value="Unassembled WGS sequence"/>
</dbReference>
<evidence type="ECO:0000256" key="2">
    <source>
        <dbReference type="ARBA" id="ARBA00006275"/>
    </source>
</evidence>
<dbReference type="GO" id="GO:0009279">
    <property type="term" value="C:cell outer membrane"/>
    <property type="evidence" value="ECO:0007669"/>
    <property type="project" value="UniProtKB-SubCell"/>
</dbReference>
<keyword evidence="5" id="KW-0998">Cell outer membrane</keyword>
<sequence length="473" mass="51470">MNIKRLSIIGVTALVLICSCKSALDLKPKTDLDAGTALTGYENLKAALSGVYSLVNNFKYLPRYMNLVELSTDNVEVMKAGNNATTAGIECYSFKRTASMMDLEAWNNGYKAIYHANMVINAIADNAAPNMLQLKGEALFLRAMLHMQLVQAFGKPYAQNAGAHPGIPYVVSTDASLRPSRNTVKEVYSLAAADYEKAAGIISETKSNAYASKAACWAALADLYLNAGDAAKAISYADKVINGNYYTLVTGNVYLTYFSTDHSSAADKETIFTIKNLDTQSKSFYGLGYSYTQTKYAAVSAPLMSLLTETTGDVRLAFYTKLSTTSGDRYFTNKFVQNGNPSVSSPVIYRLSDMYLIRAEANAKNNPQAALDDVNLLRKRAGITGSGLYQLSDLHGRESVLQVVLDEGRIEFAFENGRRRAALLRNGLPMVRDYAGSTVPGSHINITATDNSVIYPLPATEITVNPNLTQNPF</sequence>
<evidence type="ECO:0000256" key="3">
    <source>
        <dbReference type="ARBA" id="ARBA00022729"/>
    </source>
</evidence>
<dbReference type="Pfam" id="PF14322">
    <property type="entry name" value="SusD-like_3"/>
    <property type="match status" value="1"/>
</dbReference>
<reference evidence="10" key="1">
    <citation type="submission" date="2017-02" db="EMBL/GenBank/DDBJ databases">
        <authorList>
            <person name="Varghese N."/>
            <person name="Submissions S."/>
        </authorList>
    </citation>
    <scope>NUCLEOTIDE SEQUENCE [LARGE SCALE GENOMIC DNA]</scope>
    <source>
        <strain evidence="10">DSM 22224</strain>
    </source>
</reference>
<keyword evidence="10" id="KW-1185">Reference proteome</keyword>
<keyword evidence="3 6" id="KW-0732">Signal</keyword>
<evidence type="ECO:0000256" key="6">
    <source>
        <dbReference type="SAM" id="SignalP"/>
    </source>
</evidence>
<protein>
    <submittedName>
        <fullName evidence="9">SusD family protein</fullName>
    </submittedName>
</protein>
<dbReference type="InterPro" id="IPR012944">
    <property type="entry name" value="SusD_RagB_dom"/>
</dbReference>
<comment type="subcellular location">
    <subcellularLocation>
        <location evidence="1">Cell outer membrane</location>
    </subcellularLocation>
</comment>